<dbReference type="Proteomes" id="UP001140234">
    <property type="component" value="Unassembled WGS sequence"/>
</dbReference>
<keyword evidence="1" id="KW-0808">Transferase</keyword>
<evidence type="ECO:0000313" key="1">
    <source>
        <dbReference type="EMBL" id="KAJ2768526.1"/>
    </source>
</evidence>
<accession>A0ACC1JWE1</accession>
<name>A0ACC1JWE1_9FUNG</name>
<evidence type="ECO:0000313" key="2">
    <source>
        <dbReference type="Proteomes" id="UP001140234"/>
    </source>
</evidence>
<dbReference type="EC" id="2.3.1.51" evidence="1"/>
<sequence>MHWLLWAALLEALLAGAALLSRRARFFRSMLHFTLCAAVGSVVGIVAAPVLWACGRRASTNWLVARTFYYAARAVLGISVEVEGAEHLRGAQPCVLASNHQTMLDLLVLGRVFPMQTVILAKKAISYYPLVGWFMRLAGDIFISRGSRQSASDMFRAASAELRAKNVSVWFFPEGTRGRFDDGPGLLPFKQGAFLLAYHARVPVVPVVVMDFHNIYNRRRFWCAPGSVRVKILEPVSLDGIAEDNLRPLIDSTRERMLAELRLISPARAAN</sequence>
<dbReference type="EMBL" id="JANBUJ010001152">
    <property type="protein sequence ID" value="KAJ2768526.1"/>
    <property type="molecule type" value="Genomic_DNA"/>
</dbReference>
<protein>
    <submittedName>
        <fullName evidence="1">1-acylglycerol-3-phosphate O-acyltransferase</fullName>
        <ecNumber evidence="1">2.3.1.51</ecNumber>
    </submittedName>
</protein>
<comment type="caution">
    <text evidence="1">The sequence shown here is derived from an EMBL/GenBank/DDBJ whole genome shotgun (WGS) entry which is preliminary data.</text>
</comment>
<proteinExistence type="predicted"/>
<keyword evidence="2" id="KW-1185">Reference proteome</keyword>
<keyword evidence="1" id="KW-0012">Acyltransferase</keyword>
<gene>
    <name evidence="1" type="primary">SLC1_1</name>
    <name evidence="1" type="ORF">IWQ57_003499</name>
</gene>
<reference evidence="1" key="1">
    <citation type="submission" date="2022-07" db="EMBL/GenBank/DDBJ databases">
        <title>Phylogenomic reconstructions and comparative analyses of Kickxellomycotina fungi.</title>
        <authorList>
            <person name="Reynolds N.K."/>
            <person name="Stajich J.E."/>
            <person name="Barry K."/>
            <person name="Grigoriev I.V."/>
            <person name="Crous P."/>
            <person name="Smith M.E."/>
        </authorList>
    </citation>
    <scope>NUCLEOTIDE SEQUENCE</scope>
    <source>
        <strain evidence="1">CBS 109366</strain>
    </source>
</reference>
<organism evidence="1 2">
    <name type="scientific">Coemansia nantahalensis</name>
    <dbReference type="NCBI Taxonomy" id="2789366"/>
    <lineage>
        <taxon>Eukaryota</taxon>
        <taxon>Fungi</taxon>
        <taxon>Fungi incertae sedis</taxon>
        <taxon>Zoopagomycota</taxon>
        <taxon>Kickxellomycotina</taxon>
        <taxon>Kickxellomycetes</taxon>
        <taxon>Kickxellales</taxon>
        <taxon>Kickxellaceae</taxon>
        <taxon>Coemansia</taxon>
    </lineage>
</organism>